<dbReference type="HOGENOM" id="CLU_868949_0_0_1"/>
<feature type="compositionally biased region" description="Low complexity" evidence="1">
    <location>
        <begin position="90"/>
        <end position="99"/>
    </location>
</feature>
<gene>
    <name evidence="2" type="ORF">HETIRDRAFT_453266</name>
</gene>
<dbReference type="GeneID" id="20676361"/>
<dbReference type="InParanoid" id="W4JYK5"/>
<proteinExistence type="predicted"/>
<dbReference type="RefSeq" id="XP_009548971.1">
    <property type="nucleotide sequence ID" value="XM_009550676.1"/>
</dbReference>
<dbReference type="eggNOG" id="ENOG502RCN6">
    <property type="taxonomic scope" value="Eukaryota"/>
</dbReference>
<dbReference type="AlphaFoldDB" id="W4JYK5"/>
<reference evidence="2 3" key="1">
    <citation type="journal article" date="2012" name="New Phytol.">
        <title>Insight into trade-off between wood decay and parasitism from the genome of a fungal forest pathogen.</title>
        <authorList>
            <person name="Olson A."/>
            <person name="Aerts A."/>
            <person name="Asiegbu F."/>
            <person name="Belbahri L."/>
            <person name="Bouzid O."/>
            <person name="Broberg A."/>
            <person name="Canback B."/>
            <person name="Coutinho P.M."/>
            <person name="Cullen D."/>
            <person name="Dalman K."/>
            <person name="Deflorio G."/>
            <person name="van Diepen L.T."/>
            <person name="Dunand C."/>
            <person name="Duplessis S."/>
            <person name="Durling M."/>
            <person name="Gonthier P."/>
            <person name="Grimwood J."/>
            <person name="Fossdal C.G."/>
            <person name="Hansson D."/>
            <person name="Henrissat B."/>
            <person name="Hietala A."/>
            <person name="Himmelstrand K."/>
            <person name="Hoffmeister D."/>
            <person name="Hogberg N."/>
            <person name="James T.Y."/>
            <person name="Karlsson M."/>
            <person name="Kohler A."/>
            <person name="Kues U."/>
            <person name="Lee Y.H."/>
            <person name="Lin Y.C."/>
            <person name="Lind M."/>
            <person name="Lindquist E."/>
            <person name="Lombard V."/>
            <person name="Lucas S."/>
            <person name="Lunden K."/>
            <person name="Morin E."/>
            <person name="Murat C."/>
            <person name="Park J."/>
            <person name="Raffaello T."/>
            <person name="Rouze P."/>
            <person name="Salamov A."/>
            <person name="Schmutz J."/>
            <person name="Solheim H."/>
            <person name="Stahlberg J."/>
            <person name="Velez H."/>
            <person name="de Vries R.P."/>
            <person name="Wiebenga A."/>
            <person name="Woodward S."/>
            <person name="Yakovlev I."/>
            <person name="Garbelotto M."/>
            <person name="Martin F."/>
            <person name="Grigoriev I.V."/>
            <person name="Stenlid J."/>
        </authorList>
    </citation>
    <scope>NUCLEOTIDE SEQUENCE [LARGE SCALE GENOMIC DNA]</scope>
    <source>
        <strain evidence="2 3">TC 32-1</strain>
    </source>
</reference>
<keyword evidence="3" id="KW-1185">Reference proteome</keyword>
<feature type="compositionally biased region" description="Acidic residues" evidence="1">
    <location>
        <begin position="245"/>
        <end position="256"/>
    </location>
</feature>
<feature type="compositionally biased region" description="Polar residues" evidence="1">
    <location>
        <begin position="300"/>
        <end position="309"/>
    </location>
</feature>
<organism evidence="2 3">
    <name type="scientific">Heterobasidion irregulare (strain TC 32-1)</name>
    <dbReference type="NCBI Taxonomy" id="747525"/>
    <lineage>
        <taxon>Eukaryota</taxon>
        <taxon>Fungi</taxon>
        <taxon>Dikarya</taxon>
        <taxon>Basidiomycota</taxon>
        <taxon>Agaricomycotina</taxon>
        <taxon>Agaricomycetes</taxon>
        <taxon>Russulales</taxon>
        <taxon>Bondarzewiaceae</taxon>
        <taxon>Heterobasidion</taxon>
        <taxon>Heterobasidion annosum species complex</taxon>
    </lineage>
</organism>
<evidence type="ECO:0000313" key="2">
    <source>
        <dbReference type="EMBL" id="ETW78652.1"/>
    </source>
</evidence>
<feature type="compositionally biased region" description="Polar residues" evidence="1">
    <location>
        <begin position="116"/>
        <end position="125"/>
    </location>
</feature>
<feature type="compositionally biased region" description="Basic and acidic residues" evidence="1">
    <location>
        <begin position="128"/>
        <end position="143"/>
    </location>
</feature>
<dbReference type="OrthoDB" id="3268830at2759"/>
<sequence length="320" mass="34990">MLFSITPSTVEGALTRPLTAAEKKRAQKLKDDPLVTLLSPLWVECRRCGSKIKLSPKSTYDPFHWARHRERCLKKPLKIVEAMRQDAEEQLSSLSSSPPASQPRALDSATPPLTPDTASLTSHSPSLPKREIKEETPEPRAEASDLPPTPPPPPQKIRAQKSFISSLACFRASELLAFDEYLHRSRRRPVRTSPLPIDPLETDDCSVRSWQTWNWTQLKPAVWVTREYPSSSSNLEDQKTMLGEGQEEEEVDDAMDVDGGPTTDATPDEEPDAGLDASSSDSSDHDSLSAMMGDVDEGNDTPSAAQKATVSPAAAPPAAA</sequence>
<name>W4JYK5_HETIT</name>
<accession>W4JYK5</accession>
<protein>
    <submittedName>
        <fullName evidence="2">Uncharacterized protein</fullName>
    </submittedName>
</protein>
<dbReference type="Proteomes" id="UP000030671">
    <property type="component" value="Unassembled WGS sequence"/>
</dbReference>
<evidence type="ECO:0000313" key="3">
    <source>
        <dbReference type="Proteomes" id="UP000030671"/>
    </source>
</evidence>
<dbReference type="EMBL" id="KI925461">
    <property type="protein sequence ID" value="ETW78652.1"/>
    <property type="molecule type" value="Genomic_DNA"/>
</dbReference>
<feature type="region of interest" description="Disordered" evidence="1">
    <location>
        <begin position="88"/>
        <end position="157"/>
    </location>
</feature>
<feature type="region of interest" description="Disordered" evidence="1">
    <location>
        <begin position="227"/>
        <end position="320"/>
    </location>
</feature>
<dbReference type="KEGG" id="hir:HETIRDRAFT_453266"/>
<evidence type="ECO:0000256" key="1">
    <source>
        <dbReference type="SAM" id="MobiDB-lite"/>
    </source>
</evidence>